<gene>
    <name evidence="9" type="ORF">EIO64_10475</name>
</gene>
<dbReference type="RefSeq" id="WP_119310377.1">
    <property type="nucleotide sequence ID" value="NZ_CP034413.3"/>
</dbReference>
<comment type="subcellular location">
    <subcellularLocation>
        <location evidence="1 8">Cell membrane</location>
        <topology evidence="1 8">Multi-pass membrane protein</topology>
    </subcellularLocation>
</comment>
<dbReference type="KEGG" id="obj:EIO64_10475"/>
<evidence type="ECO:0000313" key="9">
    <source>
        <dbReference type="EMBL" id="QCI59592.1"/>
    </source>
</evidence>
<proteinExistence type="inferred from homology"/>
<sequence>MTLSTALFIFAAQLLAYLVKGLIGFGNPLISAPILSMGLDNVVITPGTLLLDCPVNAWITWKNRHSFQWRKILPLLAANFCGVIPGTLLLRFSMPWVIKTVLGVVVVLLGLEMATRSLRPVKPDRKDRPWLRLAVSAFSGVCAGLFGINMFIVAYLQRTARDYSEFKGSMCFLFFGENAVRVVTYLVTDLFTGPVLLFALASVPAAVLAMGLAAWLGPRLEEEKLQKGAIVLFLLGGVSIIVKSVVFHT</sequence>
<keyword evidence="5 8" id="KW-0812">Transmembrane</keyword>
<keyword evidence="6 8" id="KW-1133">Transmembrane helix</keyword>
<evidence type="ECO:0000256" key="1">
    <source>
        <dbReference type="ARBA" id="ARBA00004651"/>
    </source>
</evidence>
<keyword evidence="10" id="KW-1185">Reference proteome</keyword>
<dbReference type="Proteomes" id="UP000298642">
    <property type="component" value="Chromosome"/>
</dbReference>
<evidence type="ECO:0000256" key="8">
    <source>
        <dbReference type="RuleBase" id="RU363041"/>
    </source>
</evidence>
<feature type="transmembrane region" description="Helical" evidence="8">
    <location>
        <begin position="130"/>
        <end position="156"/>
    </location>
</feature>
<dbReference type="GO" id="GO:0005886">
    <property type="term" value="C:plasma membrane"/>
    <property type="evidence" value="ECO:0007669"/>
    <property type="project" value="UniProtKB-SubCell"/>
</dbReference>
<evidence type="ECO:0000256" key="5">
    <source>
        <dbReference type="ARBA" id="ARBA00022692"/>
    </source>
</evidence>
<evidence type="ECO:0000256" key="2">
    <source>
        <dbReference type="ARBA" id="ARBA00009142"/>
    </source>
</evidence>
<evidence type="ECO:0000256" key="6">
    <source>
        <dbReference type="ARBA" id="ARBA00022989"/>
    </source>
</evidence>
<dbReference type="GeneID" id="89520572"/>
<evidence type="ECO:0000256" key="3">
    <source>
        <dbReference type="ARBA" id="ARBA00022448"/>
    </source>
</evidence>
<dbReference type="PANTHER" id="PTHR30269">
    <property type="entry name" value="TRANSMEMBRANE PROTEIN YFCA"/>
    <property type="match status" value="1"/>
</dbReference>
<keyword evidence="3" id="KW-0813">Transport</keyword>
<keyword evidence="7 8" id="KW-0472">Membrane</keyword>
<evidence type="ECO:0000256" key="7">
    <source>
        <dbReference type="ARBA" id="ARBA00023136"/>
    </source>
</evidence>
<dbReference type="Pfam" id="PF01925">
    <property type="entry name" value="TauE"/>
    <property type="match status" value="1"/>
</dbReference>
<dbReference type="EMBL" id="CP034413">
    <property type="protein sequence ID" value="QCI59592.1"/>
    <property type="molecule type" value="Genomic_DNA"/>
</dbReference>
<reference evidence="10" key="1">
    <citation type="submission" date="2018-12" db="EMBL/GenBank/DDBJ databases">
        <title>Dusodibacter welbiota gen. nov., sp. nov., isolated from human faeces and emended description of the Oscillibacter genus.</title>
        <authorList>
            <person name="Le Roy T."/>
            <person name="Van der Smissen P."/>
            <person name="Delzenne N."/>
            <person name="Muccioli G."/>
            <person name="Collet J.F."/>
            <person name="Cani P.D."/>
        </authorList>
    </citation>
    <scope>NUCLEOTIDE SEQUENCE [LARGE SCALE GENOMIC DNA]</scope>
    <source>
        <strain evidence="10">J115</strain>
    </source>
</reference>
<feature type="transmembrane region" description="Helical" evidence="8">
    <location>
        <begin position="195"/>
        <end position="216"/>
    </location>
</feature>
<dbReference type="InterPro" id="IPR052017">
    <property type="entry name" value="TSUP"/>
</dbReference>
<evidence type="ECO:0000256" key="4">
    <source>
        <dbReference type="ARBA" id="ARBA00022475"/>
    </source>
</evidence>
<evidence type="ECO:0000313" key="10">
    <source>
        <dbReference type="Proteomes" id="UP000298642"/>
    </source>
</evidence>
<organism evidence="9 10">
    <name type="scientific">Dysosmobacter welbionis</name>
    <dbReference type="NCBI Taxonomy" id="2093857"/>
    <lineage>
        <taxon>Bacteria</taxon>
        <taxon>Bacillati</taxon>
        <taxon>Bacillota</taxon>
        <taxon>Clostridia</taxon>
        <taxon>Eubacteriales</taxon>
        <taxon>Oscillospiraceae</taxon>
        <taxon>Dysosmobacter</taxon>
    </lineage>
</organism>
<feature type="transmembrane region" description="Helical" evidence="8">
    <location>
        <begin position="72"/>
        <end position="90"/>
    </location>
</feature>
<feature type="transmembrane region" description="Helical" evidence="8">
    <location>
        <begin position="96"/>
        <end position="118"/>
    </location>
</feature>
<keyword evidence="4 8" id="KW-1003">Cell membrane</keyword>
<feature type="transmembrane region" description="Helical" evidence="8">
    <location>
        <begin position="228"/>
        <end position="247"/>
    </location>
</feature>
<dbReference type="InterPro" id="IPR002781">
    <property type="entry name" value="TM_pro_TauE-like"/>
</dbReference>
<dbReference type="AlphaFoldDB" id="A0A4D7B073"/>
<accession>A0A4D7B073</accession>
<comment type="similarity">
    <text evidence="2 8">Belongs to the 4-toluene sulfonate uptake permease (TSUP) (TC 2.A.102) family.</text>
</comment>
<protein>
    <recommendedName>
        <fullName evidence="8">Probable membrane transporter protein</fullName>
    </recommendedName>
</protein>
<dbReference type="PANTHER" id="PTHR30269:SF37">
    <property type="entry name" value="MEMBRANE TRANSPORTER PROTEIN"/>
    <property type="match status" value="1"/>
</dbReference>
<name>A0A4D7B073_9FIRM</name>